<reference evidence="2" key="1">
    <citation type="journal article" date="2021" name="J Fungi (Basel)">
        <title>Virulence traits and population genomics of the black yeast Aureobasidium melanogenum.</title>
        <authorList>
            <person name="Cernosa A."/>
            <person name="Sun X."/>
            <person name="Gostincar C."/>
            <person name="Fang C."/>
            <person name="Gunde-Cimerman N."/>
            <person name="Song Z."/>
        </authorList>
    </citation>
    <scope>NUCLEOTIDE SEQUENCE</scope>
    <source>
        <strain evidence="2">EXF-9911</strain>
    </source>
</reference>
<evidence type="ECO:0000313" key="2">
    <source>
        <dbReference type="EMBL" id="KAG9667743.1"/>
    </source>
</evidence>
<feature type="compositionally biased region" description="Basic and acidic residues" evidence="1">
    <location>
        <begin position="1"/>
        <end position="20"/>
    </location>
</feature>
<proteinExistence type="predicted"/>
<dbReference type="Proteomes" id="UP000779574">
    <property type="component" value="Unassembled WGS sequence"/>
</dbReference>
<evidence type="ECO:0000256" key="1">
    <source>
        <dbReference type="SAM" id="MobiDB-lite"/>
    </source>
</evidence>
<protein>
    <submittedName>
        <fullName evidence="2">Uncharacterized protein</fullName>
    </submittedName>
</protein>
<name>A0A9P8DZZ0_AURME</name>
<sequence length="193" mass="21490">MMPEDSRCQSKKRIRDDAFDPTHFPPQKRVGHNEDRPQGITTYRGPSADFAESTARSLSPDGGVAIDEETLIKFRSHVVLSCNDDRSDDSSQGGFHDDHQRRERPPGVKQGTKPVESREGHSQVYACRQNCHDDQHNTNSKDQTAALPYASSLPVFNHQRGSYVVVSGSLKTTYQPFRGLESAQPPDSVTLNP</sequence>
<reference evidence="2" key="2">
    <citation type="submission" date="2021-08" db="EMBL/GenBank/DDBJ databases">
        <authorList>
            <person name="Gostincar C."/>
            <person name="Sun X."/>
            <person name="Song Z."/>
            <person name="Gunde-Cimerman N."/>
        </authorList>
    </citation>
    <scope>NUCLEOTIDE SEQUENCE</scope>
    <source>
        <strain evidence="2">EXF-9911</strain>
    </source>
</reference>
<comment type="caution">
    <text evidence="2">The sequence shown here is derived from an EMBL/GenBank/DDBJ whole genome shotgun (WGS) entry which is preliminary data.</text>
</comment>
<dbReference type="AlphaFoldDB" id="A0A9P8DZZ0"/>
<feature type="compositionally biased region" description="Basic and acidic residues" evidence="1">
    <location>
        <begin position="83"/>
        <end position="106"/>
    </location>
</feature>
<dbReference type="OrthoDB" id="3904404at2759"/>
<feature type="non-terminal residue" evidence="2">
    <location>
        <position position="193"/>
    </location>
</feature>
<gene>
    <name evidence="2" type="ORF">KCU76_g17649</name>
</gene>
<feature type="region of interest" description="Disordered" evidence="1">
    <location>
        <begin position="1"/>
        <end position="63"/>
    </location>
</feature>
<accession>A0A9P8DZZ0</accession>
<dbReference type="EMBL" id="JAHFXF010001419">
    <property type="protein sequence ID" value="KAG9667743.1"/>
    <property type="molecule type" value="Genomic_DNA"/>
</dbReference>
<organism evidence="2 3">
    <name type="scientific">Aureobasidium melanogenum</name>
    <name type="common">Aureobasidium pullulans var. melanogenum</name>
    <dbReference type="NCBI Taxonomy" id="46634"/>
    <lineage>
        <taxon>Eukaryota</taxon>
        <taxon>Fungi</taxon>
        <taxon>Dikarya</taxon>
        <taxon>Ascomycota</taxon>
        <taxon>Pezizomycotina</taxon>
        <taxon>Dothideomycetes</taxon>
        <taxon>Dothideomycetidae</taxon>
        <taxon>Dothideales</taxon>
        <taxon>Saccotheciaceae</taxon>
        <taxon>Aureobasidium</taxon>
    </lineage>
</organism>
<feature type="region of interest" description="Disordered" evidence="1">
    <location>
        <begin position="82"/>
        <end position="123"/>
    </location>
</feature>
<evidence type="ECO:0000313" key="3">
    <source>
        <dbReference type="Proteomes" id="UP000779574"/>
    </source>
</evidence>